<organism evidence="2">
    <name type="scientific">Rhizophagus irregularis (strain DAOM 181602 / DAOM 197198 / MUCL 43194)</name>
    <name type="common">Arbuscular mycorrhizal fungus</name>
    <name type="synonym">Glomus intraradices</name>
    <dbReference type="NCBI Taxonomy" id="747089"/>
    <lineage>
        <taxon>Eukaryota</taxon>
        <taxon>Fungi</taxon>
        <taxon>Fungi incertae sedis</taxon>
        <taxon>Mucoromycota</taxon>
        <taxon>Glomeromycotina</taxon>
        <taxon>Glomeromycetes</taxon>
        <taxon>Glomerales</taxon>
        <taxon>Glomeraceae</taxon>
        <taxon>Rhizophagus</taxon>
    </lineage>
</organism>
<sequence length="138" mass="15939">MFTMQDSSSVSRNLIFIIFIIFLFDLRVQSYNTTIITNGDNCDPCVGIFHVYVTDCNGSVIRDAGKRSCSFFDPTVFFNWEEAPDLYCVHLYPQTHPPRNRYFGYRSTDSCMILAGDEETWHFEQRDVANCIKDSCKG</sequence>
<dbReference type="VEuPathDB" id="FungiDB:RhiirFUN_019249"/>
<dbReference type="EMBL" id="KI275561">
    <property type="protein sequence ID" value="ESA22465.1"/>
    <property type="molecule type" value="Genomic_DNA"/>
</dbReference>
<protein>
    <submittedName>
        <fullName evidence="2">Uncharacterized protein</fullName>
    </submittedName>
</protein>
<feature type="chain" id="PRO_5004689653" evidence="1">
    <location>
        <begin position="31"/>
        <end position="138"/>
    </location>
</feature>
<dbReference type="HOGENOM" id="CLU_2098097_0_0_1"/>
<reference evidence="2" key="1">
    <citation type="submission" date="2013-07" db="EMBL/GenBank/DDBJ databases">
        <title>The genome of an arbuscular mycorrhizal fungus provides insights into the evolution of the oldest plant symbiosis.</title>
        <authorList>
            <consortium name="DOE Joint Genome Institute"/>
            <person name="Tisserant E."/>
            <person name="Malbreil M."/>
            <person name="Kuo A."/>
            <person name="Kohler A."/>
            <person name="Symeonidi A."/>
            <person name="Balestrini R."/>
            <person name="Charron P."/>
            <person name="Duensing N."/>
            <person name="Frei-dit-Frey N."/>
            <person name="Gianinazzi-Pearson V."/>
            <person name="Gilbert B."/>
            <person name="Handa Y."/>
            <person name="Hijri M."/>
            <person name="Kaul R."/>
            <person name="Kawaguchi M."/>
            <person name="Krajinski F."/>
            <person name="Lammers P."/>
            <person name="Lapierre D."/>
            <person name="Masclaux F.G."/>
            <person name="Murat C."/>
            <person name="Morin E."/>
            <person name="Ndikumana S."/>
            <person name="Pagni M."/>
            <person name="Petitpierre D."/>
            <person name="Requena N."/>
            <person name="Rosikiewicz P."/>
            <person name="Riley R."/>
            <person name="Saito K."/>
            <person name="San Clemente H."/>
            <person name="Shapiro H."/>
            <person name="van Tuinen D."/>
            <person name="Becard G."/>
            <person name="Bonfante P."/>
            <person name="Paszkowski U."/>
            <person name="Shachar-Hill Y."/>
            <person name="Young J.P."/>
            <person name="Sanders I.R."/>
            <person name="Henrissat B."/>
            <person name="Rensing S.A."/>
            <person name="Grigoriev I.V."/>
            <person name="Corradi N."/>
            <person name="Roux C."/>
            <person name="Martin F."/>
        </authorList>
    </citation>
    <scope>NUCLEOTIDE SEQUENCE</scope>
    <source>
        <strain evidence="2">DAOM 197198</strain>
    </source>
</reference>
<name>U9UPZ4_RHIID</name>
<dbReference type="AlphaFoldDB" id="U9UPZ4"/>
<evidence type="ECO:0000256" key="1">
    <source>
        <dbReference type="SAM" id="SignalP"/>
    </source>
</evidence>
<keyword evidence="1" id="KW-0732">Signal</keyword>
<feature type="signal peptide" evidence="1">
    <location>
        <begin position="1"/>
        <end position="30"/>
    </location>
</feature>
<proteinExistence type="predicted"/>
<gene>
    <name evidence="2" type="ORF">GLOINDRAFT_319075</name>
</gene>
<accession>U9UPZ4</accession>
<evidence type="ECO:0000313" key="2">
    <source>
        <dbReference type="EMBL" id="ESA22465.1"/>
    </source>
</evidence>